<dbReference type="Proteomes" id="UP000297608">
    <property type="component" value="Unassembled WGS sequence"/>
</dbReference>
<dbReference type="EC" id="2.7.11.1" evidence="1"/>
<comment type="caution">
    <text evidence="7">The sequence shown here is derived from an EMBL/GenBank/DDBJ whole genome shotgun (WGS) entry which is preliminary data.</text>
</comment>
<evidence type="ECO:0000313" key="7">
    <source>
        <dbReference type="EMBL" id="TFB88246.1"/>
    </source>
</evidence>
<evidence type="ECO:0000313" key="8">
    <source>
        <dbReference type="Proteomes" id="UP000297608"/>
    </source>
</evidence>
<reference evidence="7 8" key="1">
    <citation type="submission" date="2019-03" db="EMBL/GenBank/DDBJ databases">
        <title>Genomics of glacier-inhabiting Cryobacterium strains.</title>
        <authorList>
            <person name="Liu Q."/>
            <person name="Xin Y.-H."/>
        </authorList>
    </citation>
    <scope>NUCLEOTIDE SEQUENCE [LARGE SCALE GENOMIC DNA]</scope>
    <source>
        <strain evidence="7 8">MDB2-B</strain>
    </source>
</reference>
<keyword evidence="7" id="KW-0723">Serine/threonine-protein kinase</keyword>
<keyword evidence="2" id="KW-0808">Transferase</keyword>
<evidence type="ECO:0000259" key="6">
    <source>
        <dbReference type="PROSITE" id="PS50011"/>
    </source>
</evidence>
<dbReference type="PROSITE" id="PS50011">
    <property type="entry name" value="PROTEIN_KINASE_DOM"/>
    <property type="match status" value="1"/>
</dbReference>
<proteinExistence type="predicted"/>
<dbReference type="EMBL" id="SOFG01000009">
    <property type="protein sequence ID" value="TFB88246.1"/>
    <property type="molecule type" value="Genomic_DNA"/>
</dbReference>
<keyword evidence="5" id="KW-0067">ATP-binding</keyword>
<accession>A0ABY2IHX3</accession>
<organism evidence="7 8">
    <name type="scientific">Cryobacterium algoricola</name>
    <dbReference type="NCBI Taxonomy" id="1259183"/>
    <lineage>
        <taxon>Bacteria</taxon>
        <taxon>Bacillati</taxon>
        <taxon>Actinomycetota</taxon>
        <taxon>Actinomycetes</taxon>
        <taxon>Micrococcales</taxon>
        <taxon>Microbacteriaceae</taxon>
        <taxon>Cryobacterium</taxon>
    </lineage>
</organism>
<dbReference type="InterPro" id="IPR008271">
    <property type="entry name" value="Ser/Thr_kinase_AS"/>
</dbReference>
<evidence type="ECO:0000256" key="5">
    <source>
        <dbReference type="ARBA" id="ARBA00022840"/>
    </source>
</evidence>
<dbReference type="PROSITE" id="PS00108">
    <property type="entry name" value="PROTEIN_KINASE_ST"/>
    <property type="match status" value="1"/>
</dbReference>
<dbReference type="PANTHER" id="PTHR43671:SF13">
    <property type="entry name" value="SERINE_THREONINE-PROTEIN KINASE NEK2"/>
    <property type="match status" value="1"/>
</dbReference>
<dbReference type="PANTHER" id="PTHR43671">
    <property type="entry name" value="SERINE/THREONINE-PROTEIN KINASE NEK"/>
    <property type="match status" value="1"/>
</dbReference>
<evidence type="ECO:0000256" key="1">
    <source>
        <dbReference type="ARBA" id="ARBA00012513"/>
    </source>
</evidence>
<name>A0ABY2IHX3_9MICO</name>
<gene>
    <name evidence="7" type="ORF">E3O44_06120</name>
</gene>
<dbReference type="Gene3D" id="3.30.200.20">
    <property type="entry name" value="Phosphorylase Kinase, domain 1"/>
    <property type="match status" value="1"/>
</dbReference>
<evidence type="ECO:0000256" key="3">
    <source>
        <dbReference type="ARBA" id="ARBA00022741"/>
    </source>
</evidence>
<dbReference type="Gene3D" id="1.10.510.10">
    <property type="entry name" value="Transferase(Phosphotransferase) domain 1"/>
    <property type="match status" value="1"/>
</dbReference>
<keyword evidence="3" id="KW-0547">Nucleotide-binding</keyword>
<dbReference type="GO" id="GO:0004674">
    <property type="term" value="F:protein serine/threonine kinase activity"/>
    <property type="evidence" value="ECO:0007669"/>
    <property type="project" value="UniProtKB-KW"/>
</dbReference>
<dbReference type="CDD" id="cd14014">
    <property type="entry name" value="STKc_PknB_like"/>
    <property type="match status" value="1"/>
</dbReference>
<keyword evidence="8" id="KW-1185">Reference proteome</keyword>
<dbReference type="Pfam" id="PF00069">
    <property type="entry name" value="Pkinase"/>
    <property type="match status" value="1"/>
</dbReference>
<evidence type="ECO:0000256" key="4">
    <source>
        <dbReference type="ARBA" id="ARBA00022777"/>
    </source>
</evidence>
<dbReference type="InterPro" id="IPR000719">
    <property type="entry name" value="Prot_kinase_dom"/>
</dbReference>
<dbReference type="SMART" id="SM00220">
    <property type="entry name" value="S_TKc"/>
    <property type="match status" value="1"/>
</dbReference>
<dbReference type="InterPro" id="IPR050660">
    <property type="entry name" value="NEK_Ser/Thr_kinase"/>
</dbReference>
<sequence length="315" mass="34217">MTGRRPNRAAHGIGCLVTGDRPARIGSGSGRYRMLELLGRGGAASVYRARDESLGRDVAVKIFDESATSEKDIRRQQDEVNLLASLNHHSLVTLLDAGVDRAETERPRVYFVMELAAGADLKQKIEHGPLSPRHVAQIGYDVAEGVEYLHHKGVVHRDIKPANILLADYSIDGIRERAKLTDFGIALVRGNDRADTENFTTGTAAYLSPEQVRGQELDSASDIYSLGLVLLECFTGVTAFPGQPVASALARLQSDPSIPHRLDPEWSGLLAAMTAQDASDRPSIKEIVLALHQMIVAETGRHRAAGDFIKPNEVA</sequence>
<feature type="domain" description="Protein kinase" evidence="6">
    <location>
        <begin position="32"/>
        <end position="295"/>
    </location>
</feature>
<dbReference type="InterPro" id="IPR011009">
    <property type="entry name" value="Kinase-like_dom_sf"/>
</dbReference>
<keyword evidence="4 7" id="KW-0418">Kinase</keyword>
<dbReference type="SUPFAM" id="SSF56112">
    <property type="entry name" value="Protein kinase-like (PK-like)"/>
    <property type="match status" value="1"/>
</dbReference>
<evidence type="ECO:0000256" key="2">
    <source>
        <dbReference type="ARBA" id="ARBA00022679"/>
    </source>
</evidence>
<protein>
    <recommendedName>
        <fullName evidence="1">non-specific serine/threonine protein kinase</fullName>
        <ecNumber evidence="1">2.7.11.1</ecNumber>
    </recommendedName>
</protein>